<dbReference type="Proteomes" id="UP001480595">
    <property type="component" value="Unassembled WGS sequence"/>
</dbReference>
<accession>A0ABR1WSK0</accession>
<dbReference type="EMBL" id="JAQQWL010000002">
    <property type="protein sequence ID" value="KAK8086118.1"/>
    <property type="molecule type" value="Genomic_DNA"/>
</dbReference>
<feature type="compositionally biased region" description="Pro residues" evidence="1">
    <location>
        <begin position="49"/>
        <end position="59"/>
    </location>
</feature>
<protein>
    <submittedName>
        <fullName evidence="2">Uncharacterized protein</fullName>
    </submittedName>
</protein>
<feature type="region of interest" description="Disordered" evidence="1">
    <location>
        <begin position="1"/>
        <end position="80"/>
    </location>
</feature>
<dbReference type="GeneID" id="92085564"/>
<feature type="compositionally biased region" description="Pro residues" evidence="1">
    <location>
        <begin position="8"/>
        <end position="20"/>
    </location>
</feature>
<evidence type="ECO:0000313" key="2">
    <source>
        <dbReference type="EMBL" id="KAK8086118.1"/>
    </source>
</evidence>
<sequence length="250" mass="27370">MDRQQHPEPIPRPTNEPHPCPAANGGNDGGGAVAAATNAAQFSFGKPLGEPPNAPLPRPPTDKKHSSSSNKNNSFNSTNGADWLAHTEAELLQDLDTTKKELELIRTILWEMEMDDTSSPVPPLPKIETSPETTAAMAMAMAAAQQQRSQRKMLMAACREYAESRRQLLRERLRQVQFWTNSRDMGRWVPSAAPGDWALADAEWAKWLSDQAAAMQQQQQQSSGFEGEAGATWGPLPHILAAFAFSVEQG</sequence>
<proteinExistence type="predicted"/>
<feature type="compositionally biased region" description="Low complexity" evidence="1">
    <location>
        <begin position="67"/>
        <end position="79"/>
    </location>
</feature>
<evidence type="ECO:0000313" key="3">
    <source>
        <dbReference type="Proteomes" id="UP001480595"/>
    </source>
</evidence>
<evidence type="ECO:0000256" key="1">
    <source>
        <dbReference type="SAM" id="MobiDB-lite"/>
    </source>
</evidence>
<reference evidence="2 3" key="1">
    <citation type="submission" date="2023-01" db="EMBL/GenBank/DDBJ databases">
        <title>Analysis of 21 Apiospora genomes using comparative genomics revels a genus with tremendous synthesis potential of carbohydrate active enzymes and secondary metabolites.</title>
        <authorList>
            <person name="Sorensen T."/>
        </authorList>
    </citation>
    <scope>NUCLEOTIDE SEQUENCE [LARGE SCALE GENOMIC DNA]</scope>
    <source>
        <strain evidence="2 3">CBS 135458</strain>
    </source>
</reference>
<dbReference type="RefSeq" id="XP_066720642.1">
    <property type="nucleotide sequence ID" value="XM_066852501.1"/>
</dbReference>
<name>A0ABR1WSK0_9PEZI</name>
<comment type="caution">
    <text evidence="2">The sequence shown here is derived from an EMBL/GenBank/DDBJ whole genome shotgun (WGS) entry which is preliminary data.</text>
</comment>
<keyword evidence="3" id="KW-1185">Reference proteome</keyword>
<organism evidence="2 3">
    <name type="scientific">Apiospora phragmitis</name>
    <dbReference type="NCBI Taxonomy" id="2905665"/>
    <lineage>
        <taxon>Eukaryota</taxon>
        <taxon>Fungi</taxon>
        <taxon>Dikarya</taxon>
        <taxon>Ascomycota</taxon>
        <taxon>Pezizomycotina</taxon>
        <taxon>Sordariomycetes</taxon>
        <taxon>Xylariomycetidae</taxon>
        <taxon>Amphisphaeriales</taxon>
        <taxon>Apiosporaceae</taxon>
        <taxon>Apiospora</taxon>
    </lineage>
</organism>
<gene>
    <name evidence="2" type="ORF">PG994_001092</name>
</gene>